<dbReference type="EMBL" id="CAKKNE010000005">
    <property type="protein sequence ID" value="CAH0378342.1"/>
    <property type="molecule type" value="Genomic_DNA"/>
</dbReference>
<keyword evidence="2" id="KW-1185">Reference proteome</keyword>
<proteinExistence type="predicted"/>
<feature type="non-terminal residue" evidence="1">
    <location>
        <position position="1"/>
    </location>
</feature>
<feature type="non-terminal residue" evidence="1">
    <location>
        <position position="186"/>
    </location>
</feature>
<reference evidence="1" key="1">
    <citation type="submission" date="2021-11" db="EMBL/GenBank/DDBJ databases">
        <authorList>
            <consortium name="Genoscope - CEA"/>
            <person name="William W."/>
        </authorList>
    </citation>
    <scope>NUCLEOTIDE SEQUENCE</scope>
</reference>
<name>A0A8J2SR82_9STRA</name>
<evidence type="ECO:0000313" key="2">
    <source>
        <dbReference type="Proteomes" id="UP000789595"/>
    </source>
</evidence>
<sequence length="186" mass="21274">TSLLTLLRLRLLLHRLGRRHRLLGQREEPHESIVVLDLVHRVRYFAHDPRLLVLRDVGLFGQHAPREVHGRRAPLVGHGVDVLRGIRISNQFVDRPGRRLLLVVAPDRRRHVDVRRRPRRAHVPPHEVAHGLLHRHLGPLGHAAQGRAVVVVDHRDRVLQHVAHARHRCRWWRVAAPAAAAATPAA</sequence>
<accession>A0A8J2SR82</accession>
<comment type="caution">
    <text evidence="1">The sequence shown here is derived from an EMBL/GenBank/DDBJ whole genome shotgun (WGS) entry which is preliminary data.</text>
</comment>
<dbReference type="AlphaFoldDB" id="A0A8J2SR82"/>
<evidence type="ECO:0000313" key="1">
    <source>
        <dbReference type="EMBL" id="CAH0378342.1"/>
    </source>
</evidence>
<dbReference type="Proteomes" id="UP000789595">
    <property type="component" value="Unassembled WGS sequence"/>
</dbReference>
<organism evidence="1 2">
    <name type="scientific">Pelagomonas calceolata</name>
    <dbReference type="NCBI Taxonomy" id="35677"/>
    <lineage>
        <taxon>Eukaryota</taxon>
        <taxon>Sar</taxon>
        <taxon>Stramenopiles</taxon>
        <taxon>Ochrophyta</taxon>
        <taxon>Pelagophyceae</taxon>
        <taxon>Pelagomonadales</taxon>
        <taxon>Pelagomonadaceae</taxon>
        <taxon>Pelagomonas</taxon>
    </lineage>
</organism>
<protein>
    <submittedName>
        <fullName evidence="1">Uncharacterized protein</fullName>
    </submittedName>
</protein>
<gene>
    <name evidence="1" type="ORF">PECAL_5P28530</name>
</gene>